<sequence>METSTGRFTVTEKAWTPMHTLPTMAIFTPTLDQHLHNAKDRPYISPLKVSPPHLNIVMHVVGSRGDVQPFVALGKVLKDTYGHRVRLATHPNFKSFVQEQGLEFFSIGGDPTRLMAFMVKNPSLRPSAFPHPLANIQSSNADAQLSNYISYAMIELLSWQALGDIINRFRAKCLGLDPVSTIWGPGMLQRLKVPHTYCWSPALIPKPTDWGSQVSVSGFCFLNAPDYTPASDLLEYLNNGPAPVYIGFGSIVLDDPNAMTQLIFETANRTRQRVLLSKGWGGMGADELCVPDDVFMLGNVPHDWLFSKIKLGAFAAYTLADAHILDLQDMKLFRPREHYVDEGPWDPVSGGFTAFVGAFTGMSKGLYDVPSETWRAMQMPLAGPSKVRPRNNQDTASSGSPAADDSRDMLRPSGFHVSKGAGRFVRALVQGPVNISVNLTRGMHNIPKLWGDDTVRPQERVSDLKTGVKAVGREFGFGFHDAITGLVTQPIKGARERGAGGFVTGLGKGVGGFLPKMGAACLGILSHTLQGASKEVQKLFGNDVQSYIVASRATQGYEEWLHGSEAEKREVITKWKLNQKALKGKGKVDGLIQDDAGEQDQNLEKRLDQKDGEGPAEQAQPANRSDDHFQDLDCPVTATDGSNLSLHNIEIIDTTPRGALSVGSVSQVPQPPRSLDSRHPAGVTRHVFEAKNDEGRTEKTAEEKIEEEIVIEYVRRQSLLEAQHCMNGKGSGRVIEDEEDRDLQRALRTSLREQGESAGRM</sequence>
<dbReference type="PANTHER" id="PTHR48050">
    <property type="entry name" value="STEROL 3-BETA-GLUCOSYLTRANSFERASE"/>
    <property type="match status" value="1"/>
</dbReference>
<dbReference type="GO" id="GO:0016906">
    <property type="term" value="F:sterol 3-beta-glucosyltransferase activity"/>
    <property type="evidence" value="ECO:0007669"/>
    <property type="project" value="UniProtKB-ARBA"/>
</dbReference>
<feature type="region of interest" description="Disordered" evidence="2">
    <location>
        <begin position="381"/>
        <end position="412"/>
    </location>
</feature>
<accession>A0A9P5C2N6</accession>
<dbReference type="Proteomes" id="UP000758155">
    <property type="component" value="Unassembled WGS sequence"/>
</dbReference>
<dbReference type="OrthoDB" id="5835829at2759"/>
<dbReference type="AlphaFoldDB" id="A0A9P5C2N6"/>
<dbReference type="SUPFAM" id="SSF53756">
    <property type="entry name" value="UDP-Glycosyltransferase/glycogen phosphorylase"/>
    <property type="match status" value="1"/>
</dbReference>
<feature type="compositionally biased region" description="Polar residues" evidence="2">
    <location>
        <begin position="390"/>
        <end position="400"/>
    </location>
</feature>
<dbReference type="PANTHER" id="PTHR48050:SF13">
    <property type="entry name" value="STEROL 3-BETA-GLUCOSYLTRANSFERASE UGT80A2"/>
    <property type="match status" value="1"/>
</dbReference>
<dbReference type="InterPro" id="IPR050426">
    <property type="entry name" value="Glycosyltransferase_28"/>
</dbReference>
<name>A0A9P5C2N6_9PLEO</name>
<dbReference type="EMBL" id="SWKV01000017">
    <property type="protein sequence ID" value="KAF3042125.1"/>
    <property type="molecule type" value="Genomic_DNA"/>
</dbReference>
<reference evidence="4" key="1">
    <citation type="submission" date="2019-04" db="EMBL/GenBank/DDBJ databases">
        <title>Sequencing of skin fungus with MAO and IRED activity.</title>
        <authorList>
            <person name="Marsaioli A.J."/>
            <person name="Bonatto J.M.C."/>
            <person name="Reis Junior O."/>
        </authorList>
    </citation>
    <scope>NUCLEOTIDE SEQUENCE</scope>
    <source>
        <strain evidence="4">28M1</strain>
    </source>
</reference>
<dbReference type="InterPro" id="IPR002213">
    <property type="entry name" value="UDP_glucos_trans"/>
</dbReference>
<protein>
    <recommendedName>
        <fullName evidence="3">Glycosyltransferase family 28 N-terminal domain-containing protein</fullName>
    </recommendedName>
</protein>
<dbReference type="GO" id="GO:0005975">
    <property type="term" value="P:carbohydrate metabolic process"/>
    <property type="evidence" value="ECO:0007669"/>
    <property type="project" value="InterPro"/>
</dbReference>
<evidence type="ECO:0000313" key="4">
    <source>
        <dbReference type="EMBL" id="KAF3042125.1"/>
    </source>
</evidence>
<feature type="region of interest" description="Disordered" evidence="2">
    <location>
        <begin position="606"/>
        <end position="631"/>
    </location>
</feature>
<proteinExistence type="predicted"/>
<keyword evidence="5" id="KW-1185">Reference proteome</keyword>
<evidence type="ECO:0000313" key="5">
    <source>
        <dbReference type="Proteomes" id="UP000758155"/>
    </source>
</evidence>
<evidence type="ECO:0000256" key="1">
    <source>
        <dbReference type="ARBA" id="ARBA00022679"/>
    </source>
</evidence>
<evidence type="ECO:0000259" key="3">
    <source>
        <dbReference type="Pfam" id="PF03033"/>
    </source>
</evidence>
<keyword evidence="1" id="KW-0808">Transferase</keyword>
<dbReference type="InterPro" id="IPR004276">
    <property type="entry name" value="GlycoTrans_28_N"/>
</dbReference>
<comment type="caution">
    <text evidence="4">The sequence shown here is derived from an EMBL/GenBank/DDBJ whole genome shotgun (WGS) entry which is preliminary data.</text>
</comment>
<gene>
    <name evidence="4" type="ORF">E8E12_005273</name>
</gene>
<evidence type="ECO:0000256" key="2">
    <source>
        <dbReference type="SAM" id="MobiDB-lite"/>
    </source>
</evidence>
<dbReference type="Gene3D" id="3.40.50.2000">
    <property type="entry name" value="Glycogen Phosphorylase B"/>
    <property type="match status" value="2"/>
</dbReference>
<organism evidence="4 5">
    <name type="scientific">Didymella heteroderae</name>
    <dbReference type="NCBI Taxonomy" id="1769908"/>
    <lineage>
        <taxon>Eukaryota</taxon>
        <taxon>Fungi</taxon>
        <taxon>Dikarya</taxon>
        <taxon>Ascomycota</taxon>
        <taxon>Pezizomycotina</taxon>
        <taxon>Dothideomycetes</taxon>
        <taxon>Pleosporomycetidae</taxon>
        <taxon>Pleosporales</taxon>
        <taxon>Pleosporineae</taxon>
        <taxon>Didymellaceae</taxon>
        <taxon>Didymella</taxon>
    </lineage>
</organism>
<feature type="domain" description="Glycosyltransferase family 28 N-terminal" evidence="3">
    <location>
        <begin position="56"/>
        <end position="121"/>
    </location>
</feature>
<dbReference type="Pfam" id="PF03033">
    <property type="entry name" value="Glyco_transf_28"/>
    <property type="match status" value="1"/>
</dbReference>
<dbReference type="CDD" id="cd03784">
    <property type="entry name" value="GT1_Gtf-like"/>
    <property type="match status" value="1"/>
</dbReference>